<accession>A0A446CTU1</accession>
<feature type="chain" id="PRO_5019128722" evidence="1">
    <location>
        <begin position="29"/>
        <end position="302"/>
    </location>
</feature>
<evidence type="ECO:0000313" key="3">
    <source>
        <dbReference type="EMBL" id="SSW71251.1"/>
    </source>
</evidence>
<dbReference type="InterPro" id="IPR050266">
    <property type="entry name" value="AB_hydrolase_sf"/>
</dbReference>
<keyword evidence="3" id="KW-0378">Hydrolase</keyword>
<organism evidence="3 4">
    <name type="scientific">Achromobacter veterisilvae</name>
    <dbReference type="NCBI Taxonomy" id="2069367"/>
    <lineage>
        <taxon>Bacteria</taxon>
        <taxon>Pseudomonadati</taxon>
        <taxon>Pseudomonadota</taxon>
        <taxon>Betaproteobacteria</taxon>
        <taxon>Burkholderiales</taxon>
        <taxon>Alcaligenaceae</taxon>
        <taxon>Achromobacter</taxon>
    </lineage>
</organism>
<dbReference type="EMBL" id="UFQC01000028">
    <property type="protein sequence ID" value="SSW71251.1"/>
    <property type="molecule type" value="Genomic_DNA"/>
</dbReference>
<dbReference type="PRINTS" id="PR00111">
    <property type="entry name" value="ABHYDROLASE"/>
</dbReference>
<dbReference type="PANTHER" id="PTHR43798">
    <property type="entry name" value="MONOACYLGLYCEROL LIPASE"/>
    <property type="match status" value="1"/>
</dbReference>
<dbReference type="GO" id="GO:0016787">
    <property type="term" value="F:hydrolase activity"/>
    <property type="evidence" value="ECO:0007669"/>
    <property type="project" value="UniProtKB-KW"/>
</dbReference>
<keyword evidence="1" id="KW-0732">Signal</keyword>
<feature type="domain" description="AB hydrolase-1" evidence="2">
    <location>
        <begin position="55"/>
        <end position="285"/>
    </location>
</feature>
<dbReference type="Proteomes" id="UP000289465">
    <property type="component" value="Unassembled WGS sequence"/>
</dbReference>
<dbReference type="OrthoDB" id="2086224at2"/>
<dbReference type="Pfam" id="PF00561">
    <property type="entry name" value="Abhydrolase_1"/>
    <property type="match status" value="1"/>
</dbReference>
<evidence type="ECO:0000256" key="1">
    <source>
        <dbReference type="SAM" id="SignalP"/>
    </source>
</evidence>
<sequence>MSLPKIRGALGALFVTLALLVTSSAARADTKDYTVTAPDGVVLAVQEAGNPNGTPIIFVHGLLGSRLNWNKQLLDPQLQHHRLITYDLRGHGLSAKPVEAEAYTDGRRWADDLAAVIEYTHAHKPVLVGWSLGGAVISNYLASHGDDDIAGAVYVDGVIELKPDQIVSHPEVYQDMVASDLKTHLDAERAFLRLCFHRQPDATTFDLLLANAALASWDMQRSVQSMTVAAAEGLGKTQVPLLLIYGAQDALVKAKPAIARAKSLNPKVQSKLYPASGHAPFLEEPDRFNHDLLEFIHKADPH</sequence>
<protein>
    <submittedName>
        <fullName evidence="3">AB hydrolase superfamily protein YdjP</fullName>
        <ecNumber evidence="3">3.-.-.-</ecNumber>
    </submittedName>
</protein>
<proteinExistence type="predicted"/>
<evidence type="ECO:0000313" key="4">
    <source>
        <dbReference type="Proteomes" id="UP000289465"/>
    </source>
</evidence>
<dbReference type="InterPro" id="IPR000073">
    <property type="entry name" value="AB_hydrolase_1"/>
</dbReference>
<dbReference type="SUPFAM" id="SSF53474">
    <property type="entry name" value="alpha/beta-Hydrolases"/>
    <property type="match status" value="1"/>
</dbReference>
<dbReference type="Gene3D" id="3.40.50.1820">
    <property type="entry name" value="alpha/beta hydrolase"/>
    <property type="match status" value="1"/>
</dbReference>
<feature type="signal peptide" evidence="1">
    <location>
        <begin position="1"/>
        <end position="28"/>
    </location>
</feature>
<name>A0A446CTU1_9BURK</name>
<dbReference type="EC" id="3.-.-.-" evidence="3"/>
<dbReference type="GO" id="GO:0016020">
    <property type="term" value="C:membrane"/>
    <property type="evidence" value="ECO:0007669"/>
    <property type="project" value="TreeGrafter"/>
</dbReference>
<evidence type="ECO:0000259" key="2">
    <source>
        <dbReference type="Pfam" id="PF00561"/>
    </source>
</evidence>
<dbReference type="AlphaFoldDB" id="A0A446CTU1"/>
<dbReference type="InterPro" id="IPR029058">
    <property type="entry name" value="AB_hydrolase_fold"/>
</dbReference>
<dbReference type="RefSeq" id="WP_027015259.1">
    <property type="nucleotide sequence ID" value="NZ_UFQC01000028.1"/>
</dbReference>
<gene>
    <name evidence="3" type="primary">ydjP_1</name>
    <name evidence="3" type="ORF">AVE30378_04478</name>
</gene>
<reference evidence="3 4" key="1">
    <citation type="submission" date="2018-07" db="EMBL/GenBank/DDBJ databases">
        <authorList>
            <person name="Peeters C."/>
        </authorList>
    </citation>
    <scope>NUCLEOTIDE SEQUENCE [LARGE SCALE GENOMIC DNA]</scope>
    <source>
        <strain evidence="3 4">LMG 30378</strain>
    </source>
</reference>
<dbReference type="PANTHER" id="PTHR43798:SF33">
    <property type="entry name" value="HYDROLASE, PUTATIVE (AFU_ORTHOLOGUE AFUA_2G14860)-RELATED"/>
    <property type="match status" value="1"/>
</dbReference>